<dbReference type="PANTHER" id="PTHR13475">
    <property type="entry name" value="NEUGRIN"/>
    <property type="match status" value="1"/>
</dbReference>
<dbReference type="InterPro" id="IPR010487">
    <property type="entry name" value="NGRN/Rrg9"/>
</dbReference>
<proteinExistence type="predicted"/>
<evidence type="ECO:0000256" key="1">
    <source>
        <dbReference type="SAM" id="MobiDB-lite"/>
    </source>
</evidence>
<dbReference type="GO" id="GO:0005634">
    <property type="term" value="C:nucleus"/>
    <property type="evidence" value="ECO:0007669"/>
    <property type="project" value="TreeGrafter"/>
</dbReference>
<organism evidence="2">
    <name type="scientific">Rhipicephalus microplus</name>
    <name type="common">Cattle tick</name>
    <name type="synonym">Boophilus microplus</name>
    <dbReference type="NCBI Taxonomy" id="6941"/>
    <lineage>
        <taxon>Eukaryota</taxon>
        <taxon>Metazoa</taxon>
        <taxon>Ecdysozoa</taxon>
        <taxon>Arthropoda</taxon>
        <taxon>Chelicerata</taxon>
        <taxon>Arachnida</taxon>
        <taxon>Acari</taxon>
        <taxon>Parasitiformes</taxon>
        <taxon>Ixodida</taxon>
        <taxon>Ixodoidea</taxon>
        <taxon>Ixodidae</taxon>
        <taxon>Rhipicephalinae</taxon>
        <taxon>Rhipicephalus</taxon>
        <taxon>Boophilus</taxon>
    </lineage>
</organism>
<evidence type="ECO:0000313" key="2">
    <source>
        <dbReference type="EMBL" id="NIE48785.1"/>
    </source>
</evidence>
<dbReference type="Pfam" id="PF06413">
    <property type="entry name" value="Neugrin"/>
    <property type="match status" value="1"/>
</dbReference>
<dbReference type="PANTHER" id="PTHR13475:SF3">
    <property type="entry name" value="NEUGRIN"/>
    <property type="match status" value="1"/>
</dbReference>
<reference evidence="2" key="1">
    <citation type="submission" date="2020-03" db="EMBL/GenBank/DDBJ databases">
        <title>A transcriptome and proteome of the tick Rhipicephalus microplus shaped by the genetic composition of its hosts and developmental stage.</title>
        <authorList>
            <person name="Garcia G.R."/>
            <person name="Ribeiro J.M.C."/>
            <person name="Maruyama S.R."/>
            <person name="Gardinasse L.G."/>
            <person name="Nelson K."/>
            <person name="Ferreira B.R."/>
            <person name="Andrade T.G."/>
            <person name="Santos I.K.F.M."/>
        </authorList>
    </citation>
    <scope>NUCLEOTIDE SEQUENCE</scope>
    <source>
        <strain evidence="2">NSGR</strain>
        <tissue evidence="2">Salivary glands</tissue>
    </source>
</reference>
<feature type="region of interest" description="Disordered" evidence="1">
    <location>
        <begin position="45"/>
        <end position="66"/>
    </location>
</feature>
<dbReference type="OrthoDB" id="6415470at2759"/>
<accession>A0A6G5ACS2</accession>
<name>A0A6G5ACS2_RHIMP</name>
<dbReference type="AlphaFoldDB" id="A0A6G5ACS2"/>
<sequence>MTMIRLCSRAVRGGIAHFMTQTVRHRHFKTRNPFRKVKPLSVKLKEPDGNGLLGSDRSSTYDFDDAEDDPEEVLEHVEHYYDRHMEELRLERRKARSAIIRRKYFKDLFPPETNLLSWAAKEQIRYLHNLDPSEWTVEKIAQCFPVSVLGAKKLLKSQFRKETAEQIAEHDRNVQLKWKALKTGKGNEYISPTTKKLFMEGKLQEDQAYGNKTLPMPQQGGDTRALELSRLSPKPGEYSKLIATYLKLKNPEKSVSPKKYEQASPKQTYDDVYTEDMAAATSLKKMGSHGSHVRIDEFKAVETKFRHYTGEGVDRRDAIHVGSVNVSHTPSTELQDTGGAVTPEGTTEDVVTFDILEAHKYRKDDTLSHRNRSEIAENYKYSEDGDEEPRQHITIPSHLKKRETAVYRVGKCYYDEDGEILFKVP</sequence>
<dbReference type="VEuPathDB" id="VectorBase:LOC119170049"/>
<protein>
    <submittedName>
        <fullName evidence="2">Uncharacterized protein</fullName>
    </submittedName>
</protein>
<dbReference type="EMBL" id="GIKN01006512">
    <property type="protein sequence ID" value="NIE48785.1"/>
    <property type="molecule type" value="Transcribed_RNA"/>
</dbReference>